<gene>
    <name evidence="1" type="primary">Cnig_chr_IV.g12958</name>
    <name evidence="1" type="ORF">B9Z55_012958</name>
</gene>
<keyword evidence="2" id="KW-1185">Reference proteome</keyword>
<accession>A0A2G5TZP4</accession>
<reference evidence="2" key="1">
    <citation type="submission" date="2017-10" db="EMBL/GenBank/DDBJ databases">
        <title>Rapid genome shrinkage in a self-fertile nematode reveals novel sperm competition proteins.</title>
        <authorList>
            <person name="Yin D."/>
            <person name="Schwarz E.M."/>
            <person name="Thomas C.G."/>
            <person name="Felde R.L."/>
            <person name="Korf I.F."/>
            <person name="Cutter A.D."/>
            <person name="Schartner C.M."/>
            <person name="Ralston E.J."/>
            <person name="Meyer B.J."/>
            <person name="Haag E.S."/>
        </authorList>
    </citation>
    <scope>NUCLEOTIDE SEQUENCE [LARGE SCALE GENOMIC DNA]</scope>
    <source>
        <strain evidence="2">JU1422</strain>
    </source>
</reference>
<protein>
    <submittedName>
        <fullName evidence="1">Uncharacterized protein</fullName>
    </submittedName>
</protein>
<dbReference type="EMBL" id="PDUG01000004">
    <property type="protein sequence ID" value="PIC32734.1"/>
    <property type="molecule type" value="Genomic_DNA"/>
</dbReference>
<dbReference type="AlphaFoldDB" id="A0A2G5TZP4"/>
<name>A0A2G5TZP4_9PELO</name>
<comment type="caution">
    <text evidence="1">The sequence shown here is derived from an EMBL/GenBank/DDBJ whole genome shotgun (WGS) entry which is preliminary data.</text>
</comment>
<organism evidence="1 2">
    <name type="scientific">Caenorhabditis nigoni</name>
    <dbReference type="NCBI Taxonomy" id="1611254"/>
    <lineage>
        <taxon>Eukaryota</taxon>
        <taxon>Metazoa</taxon>
        <taxon>Ecdysozoa</taxon>
        <taxon>Nematoda</taxon>
        <taxon>Chromadorea</taxon>
        <taxon>Rhabditida</taxon>
        <taxon>Rhabditina</taxon>
        <taxon>Rhabditomorpha</taxon>
        <taxon>Rhabditoidea</taxon>
        <taxon>Rhabditidae</taxon>
        <taxon>Peloderinae</taxon>
        <taxon>Caenorhabditis</taxon>
    </lineage>
</organism>
<evidence type="ECO:0000313" key="2">
    <source>
        <dbReference type="Proteomes" id="UP000230233"/>
    </source>
</evidence>
<proteinExistence type="predicted"/>
<sequence>MHPMHFQPVPPVRDCNLVDGASTDPTTEIKGGFLKVCTVTTADNRIEAGMALEIRRSCFIKPMSLLEFICAEYKEE</sequence>
<dbReference type="Proteomes" id="UP000230233">
    <property type="component" value="Chromosome IV"/>
</dbReference>
<evidence type="ECO:0000313" key="1">
    <source>
        <dbReference type="EMBL" id="PIC32734.1"/>
    </source>
</evidence>